<evidence type="ECO:0000313" key="2">
    <source>
        <dbReference type="EMBL" id="UYM17748.1"/>
    </source>
</evidence>
<reference evidence="2" key="1">
    <citation type="submission" date="2022-10" db="EMBL/GenBank/DDBJ databases">
        <title>Completed Genome Sequence of two octocoral isolated bacterium, Endozoicomonas euniceicola EF212T and Endozoicomonas gorgoniicola PS125T.</title>
        <authorList>
            <person name="Chiou Y.-J."/>
            <person name="Chen Y.-H."/>
        </authorList>
    </citation>
    <scope>NUCLEOTIDE SEQUENCE</scope>
    <source>
        <strain evidence="2">EF212</strain>
    </source>
</reference>
<proteinExistence type="predicted"/>
<sequence>MKGLNQVNFYGMGNSKSKTLIVTFMPDTPLFMISNENDDHMFAPVPRDIENILPVTYIPDAAPAPKLFEKMDWATMFVFTARFANFVEVSPRGAVHNDLQFDPEDPLFGRVSGHTFRYHYYQVFRQDNRRVIRLIFLQQGDASASEIHSIYIDLHVALPEPDDSDHIPFVVQAVRFNRGGQLIDGFQTLPNIAAHIQFKEQKKTKRKDDGDQSQKEPEPPGKKDPPEGSGKKRKTGSSNRSWGFNSGWGGGGNVCSMVQFFIAAVLLSIPSDQKVLFYPDKA</sequence>
<feature type="region of interest" description="Disordered" evidence="1">
    <location>
        <begin position="198"/>
        <end position="244"/>
    </location>
</feature>
<evidence type="ECO:0000256" key="1">
    <source>
        <dbReference type="SAM" id="MobiDB-lite"/>
    </source>
</evidence>
<accession>A0ABY6GY74</accession>
<dbReference type="RefSeq" id="WP_262600438.1">
    <property type="nucleotide sequence ID" value="NZ_CP103300.1"/>
</dbReference>
<keyword evidence="3" id="KW-1185">Reference proteome</keyword>
<protein>
    <submittedName>
        <fullName evidence="2">Uncharacterized protein</fullName>
    </submittedName>
</protein>
<dbReference type="EMBL" id="CP103300">
    <property type="protein sequence ID" value="UYM17748.1"/>
    <property type="molecule type" value="Genomic_DNA"/>
</dbReference>
<organism evidence="2 3">
    <name type="scientific">Endozoicomonas euniceicola</name>
    <dbReference type="NCBI Taxonomy" id="1234143"/>
    <lineage>
        <taxon>Bacteria</taxon>
        <taxon>Pseudomonadati</taxon>
        <taxon>Pseudomonadota</taxon>
        <taxon>Gammaproteobacteria</taxon>
        <taxon>Oceanospirillales</taxon>
        <taxon>Endozoicomonadaceae</taxon>
        <taxon>Endozoicomonas</taxon>
    </lineage>
</organism>
<gene>
    <name evidence="2" type="ORF">NX720_07515</name>
</gene>
<name>A0ABY6GY74_9GAMM</name>
<evidence type="ECO:0000313" key="3">
    <source>
        <dbReference type="Proteomes" id="UP001163255"/>
    </source>
</evidence>
<dbReference type="Proteomes" id="UP001163255">
    <property type="component" value="Chromosome"/>
</dbReference>
<feature type="compositionally biased region" description="Basic and acidic residues" evidence="1">
    <location>
        <begin position="198"/>
        <end position="230"/>
    </location>
</feature>